<reference evidence="11 13" key="2">
    <citation type="submission" date="2018-06" db="EMBL/GenBank/DDBJ databases">
        <authorList>
            <consortium name="Pathogen Informatics"/>
            <person name="Doyle S."/>
        </authorList>
    </citation>
    <scope>NUCLEOTIDE SEQUENCE [LARGE SCALE GENOMIC DNA]</scope>
    <source>
        <strain evidence="11 13">NCTC11460</strain>
    </source>
</reference>
<evidence type="ECO:0000256" key="7">
    <source>
        <dbReference type="ARBA" id="ARBA00048478"/>
    </source>
</evidence>
<dbReference type="GO" id="GO:0005829">
    <property type="term" value="C:cytosol"/>
    <property type="evidence" value="ECO:0007669"/>
    <property type="project" value="TreeGrafter"/>
</dbReference>
<dbReference type="GO" id="GO:0015949">
    <property type="term" value="P:nucleobase-containing small molecule interconversion"/>
    <property type="evidence" value="ECO:0007669"/>
    <property type="project" value="TreeGrafter"/>
</dbReference>
<dbReference type="STRING" id="1261.HMPREF3195_01541"/>
<dbReference type="RefSeq" id="WP_002846392.1">
    <property type="nucleotide sequence ID" value="NZ_CAXUJS010000001.1"/>
</dbReference>
<keyword evidence="8" id="KW-0963">Cytoplasm</keyword>
<organism evidence="10 12">
    <name type="scientific">Peptostreptococcus anaerobius</name>
    <dbReference type="NCBI Taxonomy" id="1261"/>
    <lineage>
        <taxon>Bacteria</taxon>
        <taxon>Bacillati</taxon>
        <taxon>Bacillota</taxon>
        <taxon>Clostridia</taxon>
        <taxon>Peptostreptococcales</taxon>
        <taxon>Peptostreptococcaceae</taxon>
        <taxon>Peptostreptococcus</taxon>
    </lineage>
</organism>
<evidence type="ECO:0000256" key="3">
    <source>
        <dbReference type="ARBA" id="ARBA00022741"/>
    </source>
</evidence>
<comment type="catalytic activity">
    <reaction evidence="7 8">
        <text>CMP + ATP = CDP + ADP</text>
        <dbReference type="Rhea" id="RHEA:11600"/>
        <dbReference type="ChEBI" id="CHEBI:30616"/>
        <dbReference type="ChEBI" id="CHEBI:58069"/>
        <dbReference type="ChEBI" id="CHEBI:60377"/>
        <dbReference type="ChEBI" id="CHEBI:456216"/>
        <dbReference type="EC" id="2.7.4.25"/>
    </reaction>
</comment>
<dbReference type="AlphaFoldDB" id="A0A135YN14"/>
<dbReference type="Pfam" id="PF02224">
    <property type="entry name" value="Cytidylate_kin"/>
    <property type="match status" value="1"/>
</dbReference>
<keyword evidence="2 8" id="KW-0808">Transferase</keyword>
<dbReference type="PANTHER" id="PTHR21299">
    <property type="entry name" value="CYTIDYLATE KINASE/PANTOATE-BETA-ALANINE LIGASE"/>
    <property type="match status" value="1"/>
</dbReference>
<dbReference type="EMBL" id="LSQZ01000085">
    <property type="protein sequence ID" value="KXI10799.1"/>
    <property type="molecule type" value="Genomic_DNA"/>
</dbReference>
<sequence length="220" mass="24585">MTNIIIAIDGPAGAGKSTISKLVATKLGINYIDTGAMYRALTLKCIENNIDTENETDVVAMSNQSDINFENNTIYLDGKDVSALIRSQIINKNVSNVAKIKDVRLKMVEIQRMLGSDKDVILDGRDVGTHIFPNTKFKFFLNASPEERGKRRYEEMVSKGENVVLEDIIEDVKRRDSIDSKREFAPLIKADDAIEIDSTNMSIQEVVDCIVSIVNKNRQV</sequence>
<dbReference type="Proteomes" id="UP000070326">
    <property type="component" value="Unassembled WGS sequence"/>
</dbReference>
<evidence type="ECO:0000256" key="6">
    <source>
        <dbReference type="ARBA" id="ARBA00047615"/>
    </source>
</evidence>
<dbReference type="PATRIC" id="fig|1261.5.peg.1547"/>
<dbReference type="Gene3D" id="3.40.50.300">
    <property type="entry name" value="P-loop containing nucleotide triphosphate hydrolases"/>
    <property type="match status" value="1"/>
</dbReference>
<evidence type="ECO:0000256" key="2">
    <source>
        <dbReference type="ARBA" id="ARBA00022679"/>
    </source>
</evidence>
<accession>A0A135YN14</accession>
<evidence type="ECO:0000313" key="13">
    <source>
        <dbReference type="Proteomes" id="UP000255101"/>
    </source>
</evidence>
<comment type="catalytic activity">
    <reaction evidence="6 8">
        <text>dCMP + ATP = dCDP + ADP</text>
        <dbReference type="Rhea" id="RHEA:25094"/>
        <dbReference type="ChEBI" id="CHEBI:30616"/>
        <dbReference type="ChEBI" id="CHEBI:57566"/>
        <dbReference type="ChEBI" id="CHEBI:58593"/>
        <dbReference type="ChEBI" id="CHEBI:456216"/>
        <dbReference type="EC" id="2.7.4.25"/>
    </reaction>
</comment>
<comment type="subcellular location">
    <subcellularLocation>
        <location evidence="8">Cytoplasm</location>
    </subcellularLocation>
</comment>
<dbReference type="GO" id="GO:0005524">
    <property type="term" value="F:ATP binding"/>
    <property type="evidence" value="ECO:0007669"/>
    <property type="project" value="UniProtKB-UniRule"/>
</dbReference>
<dbReference type="InterPro" id="IPR003136">
    <property type="entry name" value="Cytidylate_kin"/>
</dbReference>
<dbReference type="CDD" id="cd02020">
    <property type="entry name" value="CMPK"/>
    <property type="match status" value="1"/>
</dbReference>
<comment type="similarity">
    <text evidence="1 8">Belongs to the cytidylate kinase family. Type 1 subfamily.</text>
</comment>
<dbReference type="SUPFAM" id="SSF52540">
    <property type="entry name" value="P-loop containing nucleoside triphosphate hydrolases"/>
    <property type="match status" value="1"/>
</dbReference>
<dbReference type="NCBIfam" id="TIGR00017">
    <property type="entry name" value="cmk"/>
    <property type="match status" value="1"/>
</dbReference>
<dbReference type="eggNOG" id="COG0283">
    <property type="taxonomic scope" value="Bacteria"/>
</dbReference>
<dbReference type="GO" id="GO:0036431">
    <property type="term" value="F:dCMP kinase activity"/>
    <property type="evidence" value="ECO:0007669"/>
    <property type="project" value="InterPro"/>
</dbReference>
<reference evidence="10 12" key="1">
    <citation type="submission" date="2016-02" db="EMBL/GenBank/DDBJ databases">
        <authorList>
            <person name="Wen L."/>
            <person name="He K."/>
            <person name="Yang H."/>
        </authorList>
    </citation>
    <scope>NUCLEOTIDE SEQUENCE [LARGE SCALE GENOMIC DNA]</scope>
    <source>
        <strain evidence="10 12">MJR8628A</strain>
    </source>
</reference>
<feature type="binding site" evidence="8">
    <location>
        <begin position="10"/>
        <end position="18"/>
    </location>
    <ligand>
        <name>ATP</name>
        <dbReference type="ChEBI" id="CHEBI:30616"/>
    </ligand>
</feature>
<protein>
    <recommendedName>
        <fullName evidence="8">Cytidylate kinase</fullName>
        <shortName evidence="8">CK</shortName>
        <ecNumber evidence="8">2.7.4.25</ecNumber>
    </recommendedName>
    <alternativeName>
        <fullName evidence="8">Cytidine monophosphate kinase</fullName>
        <shortName evidence="8">CMP kinase</shortName>
    </alternativeName>
</protein>
<dbReference type="PANTHER" id="PTHR21299:SF2">
    <property type="entry name" value="CYTIDYLATE KINASE"/>
    <property type="match status" value="1"/>
</dbReference>
<evidence type="ECO:0000259" key="9">
    <source>
        <dbReference type="Pfam" id="PF02224"/>
    </source>
</evidence>
<gene>
    <name evidence="8 11" type="primary">cmk</name>
    <name evidence="10" type="ORF">HMPREF3195_01541</name>
    <name evidence="11" type="ORF">NCTC11460_01054</name>
</gene>
<dbReference type="InterPro" id="IPR027417">
    <property type="entry name" value="P-loop_NTPase"/>
</dbReference>
<feature type="domain" description="Cytidylate kinase" evidence="9">
    <location>
        <begin position="6"/>
        <end position="215"/>
    </location>
</feature>
<evidence type="ECO:0000313" key="11">
    <source>
        <dbReference type="EMBL" id="SUB61135.1"/>
    </source>
</evidence>
<keyword evidence="3 8" id="KW-0547">Nucleotide-binding</keyword>
<dbReference type="Proteomes" id="UP000255101">
    <property type="component" value="Unassembled WGS sequence"/>
</dbReference>
<proteinExistence type="inferred from homology"/>
<evidence type="ECO:0000256" key="5">
    <source>
        <dbReference type="ARBA" id="ARBA00022840"/>
    </source>
</evidence>
<evidence type="ECO:0000313" key="12">
    <source>
        <dbReference type="Proteomes" id="UP000070326"/>
    </source>
</evidence>
<evidence type="ECO:0000256" key="8">
    <source>
        <dbReference type="HAMAP-Rule" id="MF_00238"/>
    </source>
</evidence>
<dbReference type="GO" id="GO:0006220">
    <property type="term" value="P:pyrimidine nucleotide metabolic process"/>
    <property type="evidence" value="ECO:0007669"/>
    <property type="project" value="UniProtKB-UniRule"/>
</dbReference>
<dbReference type="HAMAP" id="MF_00238">
    <property type="entry name" value="Cytidyl_kinase_type1"/>
    <property type="match status" value="1"/>
</dbReference>
<evidence type="ECO:0000313" key="10">
    <source>
        <dbReference type="EMBL" id="KXI10799.1"/>
    </source>
</evidence>
<dbReference type="InterPro" id="IPR011994">
    <property type="entry name" value="Cytidylate_kinase_dom"/>
</dbReference>
<dbReference type="EC" id="2.7.4.25" evidence="8"/>
<keyword evidence="4 8" id="KW-0418">Kinase</keyword>
<dbReference type="EMBL" id="UGTB01000004">
    <property type="protein sequence ID" value="SUB61135.1"/>
    <property type="molecule type" value="Genomic_DNA"/>
</dbReference>
<name>A0A135YN14_9FIRM</name>
<evidence type="ECO:0000256" key="4">
    <source>
        <dbReference type="ARBA" id="ARBA00022777"/>
    </source>
</evidence>
<keyword evidence="5 8" id="KW-0067">ATP-binding</keyword>
<evidence type="ECO:0000256" key="1">
    <source>
        <dbReference type="ARBA" id="ARBA00009427"/>
    </source>
</evidence>